<dbReference type="InterPro" id="IPR008271">
    <property type="entry name" value="Ser/Thr_kinase_AS"/>
</dbReference>
<evidence type="ECO:0000256" key="1">
    <source>
        <dbReference type="ARBA" id="ARBA00022679"/>
    </source>
</evidence>
<dbReference type="PANTHER" id="PTHR43289">
    <property type="entry name" value="MITOGEN-ACTIVATED PROTEIN KINASE KINASE KINASE 20-RELATED"/>
    <property type="match status" value="1"/>
</dbReference>
<dbReference type="SMART" id="SM00220">
    <property type="entry name" value="S_TKc"/>
    <property type="match status" value="1"/>
</dbReference>
<dbReference type="InterPro" id="IPR017441">
    <property type="entry name" value="Protein_kinase_ATP_BS"/>
</dbReference>
<evidence type="ECO:0000313" key="9">
    <source>
        <dbReference type="Proteomes" id="UP000075604"/>
    </source>
</evidence>
<dbReference type="Proteomes" id="UP000075604">
    <property type="component" value="Unassembled WGS sequence"/>
</dbReference>
<evidence type="ECO:0000313" key="8">
    <source>
        <dbReference type="EMBL" id="KYF57059.1"/>
    </source>
</evidence>
<protein>
    <recommendedName>
        <fullName evidence="7">Protein kinase domain-containing protein</fullName>
    </recommendedName>
</protein>
<reference evidence="8 9" key="1">
    <citation type="submission" date="2014-02" db="EMBL/GenBank/DDBJ databases">
        <title>The small core and large imbalanced accessory genome model reveals a collaborative survival strategy of Sorangium cellulosum strains in nature.</title>
        <authorList>
            <person name="Han K."/>
            <person name="Peng R."/>
            <person name="Blom J."/>
            <person name="Li Y.-Z."/>
        </authorList>
    </citation>
    <scope>NUCLEOTIDE SEQUENCE [LARGE SCALE GENOMIC DNA]</scope>
    <source>
        <strain evidence="8 9">So0157-18</strain>
    </source>
</reference>
<dbReference type="GO" id="GO:0004674">
    <property type="term" value="F:protein serine/threonine kinase activity"/>
    <property type="evidence" value="ECO:0007669"/>
    <property type="project" value="TreeGrafter"/>
</dbReference>
<evidence type="ECO:0000256" key="6">
    <source>
        <dbReference type="SAM" id="MobiDB-lite"/>
    </source>
</evidence>
<evidence type="ECO:0000256" key="2">
    <source>
        <dbReference type="ARBA" id="ARBA00022741"/>
    </source>
</evidence>
<dbReference type="AlphaFoldDB" id="A0A150PMV6"/>
<feature type="region of interest" description="Disordered" evidence="6">
    <location>
        <begin position="522"/>
        <end position="579"/>
    </location>
</feature>
<dbReference type="GO" id="GO:0005524">
    <property type="term" value="F:ATP binding"/>
    <property type="evidence" value="ECO:0007669"/>
    <property type="project" value="UniProtKB-UniRule"/>
</dbReference>
<gene>
    <name evidence="8" type="ORF">BE04_50545</name>
</gene>
<name>A0A150PMV6_SORCE</name>
<comment type="caution">
    <text evidence="8">The sequence shown here is derived from an EMBL/GenBank/DDBJ whole genome shotgun (WGS) entry which is preliminary data.</text>
</comment>
<dbReference type="Gene3D" id="1.10.510.10">
    <property type="entry name" value="Transferase(Phosphotransferase) domain 1"/>
    <property type="match status" value="1"/>
</dbReference>
<keyword evidence="4 5" id="KW-0067">ATP-binding</keyword>
<proteinExistence type="predicted"/>
<evidence type="ECO:0000256" key="5">
    <source>
        <dbReference type="PROSITE-ProRule" id="PRU10141"/>
    </source>
</evidence>
<dbReference type="PANTHER" id="PTHR43289:SF30">
    <property type="entry name" value="NON-SPECIFIC SERINE_THREONINE PROTEIN KINASE"/>
    <property type="match status" value="1"/>
</dbReference>
<dbReference type="PROSITE" id="PS00107">
    <property type="entry name" value="PROTEIN_KINASE_ATP"/>
    <property type="match status" value="1"/>
</dbReference>
<organism evidence="8 9">
    <name type="scientific">Sorangium cellulosum</name>
    <name type="common">Polyangium cellulosum</name>
    <dbReference type="NCBI Taxonomy" id="56"/>
    <lineage>
        <taxon>Bacteria</taxon>
        <taxon>Pseudomonadati</taxon>
        <taxon>Myxococcota</taxon>
        <taxon>Polyangia</taxon>
        <taxon>Polyangiales</taxon>
        <taxon>Polyangiaceae</taxon>
        <taxon>Sorangium</taxon>
    </lineage>
</organism>
<accession>A0A150PMV6</accession>
<dbReference type="EMBL" id="JELX01001944">
    <property type="protein sequence ID" value="KYF57059.1"/>
    <property type="molecule type" value="Genomic_DNA"/>
</dbReference>
<feature type="region of interest" description="Disordered" evidence="6">
    <location>
        <begin position="367"/>
        <end position="392"/>
    </location>
</feature>
<sequence length="579" mass="60276">MIGEVFGGKYRVIRLLGQGGMGAVYETEHVETGERVALKCIDGSLVVPGKNSLVRFQREVKTTSAIDSEHMVRVLDAGTDPGRKVPYMVMELLEGEDLQHLLDRVECLEPDTALRIAAQVCVGLQKAHEARVVHRDIKPANLFLARRGECEIVVKILDFGIAKIKPEPSQGGPTTGLTRTGGILGSPLYMSPEQARGLSDIDFRTDVWSLGMVLYCALAGTLPHGKITAFGDLIMGICSQAPPSIQALAPWVEPGVAAVVHGALRLDASERFPTAAAMLDVIRPFLPDGFALRDEHLVPVSPATRARVAAKLRLAHAADEGHQRSTPIVVHGRTVEANETVTGEAHGTAGGPAGRAFDTITIAESSLSTNATRDGETTPQAKDTRAPRARGPGKVAAAAGLVAAAGILTFIVSRSSRQEESPPASALTALVRSLAASAVAAVVPPPAPPASAPLPAVQHGKLLVAPADVSVEIDGRPADVRGGQVAVEGALGSRHRVRLVKGKDELRAEVIMTDIGVSPSSLLLEPEKPSATASAGVKAPSGVKAPPSARAAGAPTATALPVAPATAAPEDTLIPDKFK</sequence>
<evidence type="ECO:0000256" key="4">
    <source>
        <dbReference type="ARBA" id="ARBA00022840"/>
    </source>
</evidence>
<keyword evidence="3" id="KW-0418">Kinase</keyword>
<feature type="domain" description="Protein kinase" evidence="7">
    <location>
        <begin position="10"/>
        <end position="286"/>
    </location>
</feature>
<keyword evidence="1" id="KW-0808">Transferase</keyword>
<dbReference type="InterPro" id="IPR000719">
    <property type="entry name" value="Prot_kinase_dom"/>
</dbReference>
<evidence type="ECO:0000256" key="3">
    <source>
        <dbReference type="ARBA" id="ARBA00022777"/>
    </source>
</evidence>
<feature type="binding site" evidence="5">
    <location>
        <position position="39"/>
    </location>
    <ligand>
        <name>ATP</name>
        <dbReference type="ChEBI" id="CHEBI:30616"/>
    </ligand>
</feature>
<keyword evidence="2 5" id="KW-0547">Nucleotide-binding</keyword>
<dbReference type="SUPFAM" id="SSF56112">
    <property type="entry name" value="Protein kinase-like (PK-like)"/>
    <property type="match status" value="1"/>
</dbReference>
<feature type="compositionally biased region" description="Polar residues" evidence="6">
    <location>
        <begin position="367"/>
        <end position="381"/>
    </location>
</feature>
<feature type="compositionally biased region" description="Low complexity" evidence="6">
    <location>
        <begin position="545"/>
        <end position="569"/>
    </location>
</feature>
<dbReference type="CDD" id="cd14014">
    <property type="entry name" value="STKc_PknB_like"/>
    <property type="match status" value="1"/>
</dbReference>
<dbReference type="PROSITE" id="PS00108">
    <property type="entry name" value="PROTEIN_KINASE_ST"/>
    <property type="match status" value="1"/>
</dbReference>
<dbReference type="Gene3D" id="3.30.200.20">
    <property type="entry name" value="Phosphorylase Kinase, domain 1"/>
    <property type="match status" value="1"/>
</dbReference>
<dbReference type="InterPro" id="IPR011009">
    <property type="entry name" value="Kinase-like_dom_sf"/>
</dbReference>
<dbReference type="Pfam" id="PF00069">
    <property type="entry name" value="Pkinase"/>
    <property type="match status" value="1"/>
</dbReference>
<dbReference type="PROSITE" id="PS50011">
    <property type="entry name" value="PROTEIN_KINASE_DOM"/>
    <property type="match status" value="1"/>
</dbReference>
<evidence type="ECO:0000259" key="7">
    <source>
        <dbReference type="PROSITE" id="PS50011"/>
    </source>
</evidence>